<reference evidence="2" key="2">
    <citation type="submission" date="2021-04" db="EMBL/GenBank/DDBJ databases">
        <authorList>
            <person name="Gilroy R."/>
        </authorList>
    </citation>
    <scope>NUCLEOTIDE SEQUENCE</scope>
    <source>
        <strain evidence="2">ChiBcec15-1070</strain>
    </source>
</reference>
<organism evidence="2 3">
    <name type="scientific">Candidatus Rikenella faecigallinarum</name>
    <dbReference type="NCBI Taxonomy" id="2838745"/>
    <lineage>
        <taxon>Bacteria</taxon>
        <taxon>Pseudomonadati</taxon>
        <taxon>Bacteroidota</taxon>
        <taxon>Bacteroidia</taxon>
        <taxon>Bacteroidales</taxon>
        <taxon>Rikenellaceae</taxon>
        <taxon>Rikenella</taxon>
    </lineage>
</organism>
<gene>
    <name evidence="2" type="ORF">H9888_03350</name>
</gene>
<keyword evidence="1" id="KW-1133">Transmembrane helix</keyword>
<protein>
    <submittedName>
        <fullName evidence="2">Uncharacterized protein</fullName>
    </submittedName>
</protein>
<accession>A0A9D1TXY5</accession>
<comment type="caution">
    <text evidence="2">The sequence shown here is derived from an EMBL/GenBank/DDBJ whole genome shotgun (WGS) entry which is preliminary data.</text>
</comment>
<keyword evidence="1" id="KW-0472">Membrane</keyword>
<dbReference type="Proteomes" id="UP000823926">
    <property type="component" value="Unassembled WGS sequence"/>
</dbReference>
<keyword evidence="1" id="KW-0812">Transmembrane</keyword>
<sequence>MHYISCSQCGKLVEIKSQYMVFCPECKRKMANSYPEWSKRHPGQDFAAYLSEVAVSETALKGVREQRRIGRAIVRGRAARRALVALGIAVVVTVLGIGGYWGWQRYNRSASIKALLNKAWQVSYYEDLGATVKFPFPLEKESAFTVDTLQRENDRLTGDSLQRQVVLGAVSRRWAEPGTVSVTASRIDYEPDFGVDRDMATRQILQTMLQENGLQGFEFFRNDYSIPNIEARSLSGSYLLGVEAFEFRALMAQYGHTVWYFMVAYPRSKPEGLLVAERFFKGILIDRQLRSPSDYKAE</sequence>
<feature type="transmembrane region" description="Helical" evidence="1">
    <location>
        <begin position="82"/>
        <end position="103"/>
    </location>
</feature>
<evidence type="ECO:0000313" key="3">
    <source>
        <dbReference type="Proteomes" id="UP000823926"/>
    </source>
</evidence>
<evidence type="ECO:0000313" key="2">
    <source>
        <dbReference type="EMBL" id="HIW10517.1"/>
    </source>
</evidence>
<dbReference type="EMBL" id="DXHL01000019">
    <property type="protein sequence ID" value="HIW10517.1"/>
    <property type="molecule type" value="Genomic_DNA"/>
</dbReference>
<reference evidence="2" key="1">
    <citation type="journal article" date="2021" name="PeerJ">
        <title>Extensive microbial diversity within the chicken gut microbiome revealed by metagenomics and culture.</title>
        <authorList>
            <person name="Gilroy R."/>
            <person name="Ravi A."/>
            <person name="Getino M."/>
            <person name="Pursley I."/>
            <person name="Horton D.L."/>
            <person name="Alikhan N.F."/>
            <person name="Baker D."/>
            <person name="Gharbi K."/>
            <person name="Hall N."/>
            <person name="Watson M."/>
            <person name="Adriaenssens E.M."/>
            <person name="Foster-Nyarko E."/>
            <person name="Jarju S."/>
            <person name="Secka A."/>
            <person name="Antonio M."/>
            <person name="Oren A."/>
            <person name="Chaudhuri R.R."/>
            <person name="La Ragione R."/>
            <person name="Hildebrand F."/>
            <person name="Pallen M.J."/>
        </authorList>
    </citation>
    <scope>NUCLEOTIDE SEQUENCE</scope>
    <source>
        <strain evidence="2">ChiBcec15-1070</strain>
    </source>
</reference>
<evidence type="ECO:0000256" key="1">
    <source>
        <dbReference type="SAM" id="Phobius"/>
    </source>
</evidence>
<proteinExistence type="predicted"/>
<name>A0A9D1TXY5_9BACT</name>
<dbReference type="AlphaFoldDB" id="A0A9D1TXY5"/>